<dbReference type="Gene3D" id="1.10.510.10">
    <property type="entry name" value="Transferase(Phosphotransferase) domain 1"/>
    <property type="match status" value="1"/>
</dbReference>
<name>A0A538U2U0_UNCEI</name>
<evidence type="ECO:0000313" key="8">
    <source>
        <dbReference type="Proteomes" id="UP000319836"/>
    </source>
</evidence>
<dbReference type="SMART" id="SM00220">
    <property type="entry name" value="S_TKc"/>
    <property type="match status" value="1"/>
</dbReference>
<proteinExistence type="predicted"/>
<dbReference type="Proteomes" id="UP000319836">
    <property type="component" value="Unassembled WGS sequence"/>
</dbReference>
<dbReference type="CDD" id="cd14014">
    <property type="entry name" value="STKc_PknB_like"/>
    <property type="match status" value="1"/>
</dbReference>
<evidence type="ECO:0000256" key="3">
    <source>
        <dbReference type="ARBA" id="ARBA00022777"/>
    </source>
</evidence>
<evidence type="ECO:0000256" key="1">
    <source>
        <dbReference type="ARBA" id="ARBA00022679"/>
    </source>
</evidence>
<dbReference type="InterPro" id="IPR017441">
    <property type="entry name" value="Protein_kinase_ATP_BS"/>
</dbReference>
<keyword evidence="2 5" id="KW-0547">Nucleotide-binding</keyword>
<reference evidence="7 8" key="1">
    <citation type="journal article" date="2019" name="Nat. Microbiol.">
        <title>Mediterranean grassland soil C-N compound turnover is dependent on rainfall and depth, and is mediated by genomically divergent microorganisms.</title>
        <authorList>
            <person name="Diamond S."/>
            <person name="Andeer P.F."/>
            <person name="Li Z."/>
            <person name="Crits-Christoph A."/>
            <person name="Burstein D."/>
            <person name="Anantharaman K."/>
            <person name="Lane K.R."/>
            <person name="Thomas B.C."/>
            <person name="Pan C."/>
            <person name="Northen T.R."/>
            <person name="Banfield J.F."/>
        </authorList>
    </citation>
    <scope>NUCLEOTIDE SEQUENCE [LARGE SCALE GENOMIC DNA]</scope>
    <source>
        <strain evidence="7">WS_10</strain>
    </source>
</reference>
<feature type="domain" description="Protein kinase" evidence="6">
    <location>
        <begin position="9"/>
        <end position="211"/>
    </location>
</feature>
<evidence type="ECO:0000259" key="6">
    <source>
        <dbReference type="PROSITE" id="PS50011"/>
    </source>
</evidence>
<keyword evidence="7" id="KW-0723">Serine/threonine-protein kinase</keyword>
<dbReference type="GO" id="GO:0004674">
    <property type="term" value="F:protein serine/threonine kinase activity"/>
    <property type="evidence" value="ECO:0007669"/>
    <property type="project" value="UniProtKB-KW"/>
</dbReference>
<dbReference type="SUPFAM" id="SSF56112">
    <property type="entry name" value="Protein kinase-like (PK-like)"/>
    <property type="match status" value="1"/>
</dbReference>
<feature type="binding site" evidence="5">
    <location>
        <position position="38"/>
    </location>
    <ligand>
        <name>ATP</name>
        <dbReference type="ChEBI" id="CHEBI:30616"/>
    </ligand>
</feature>
<sequence>MIGRTLARYRVLEQLGKGGMGIVYRAHDPHLERDVALKVLPEGAVDDDSRARFRLEALALSRLSHPGIGAAFDFDREDGIDFLVMEYVPGATLAARIAGGPLAEPEVLDLGLQIAEALEAAHQEGVVHRDLKPTNVMVTPRGRAKVLDFGLAKLRAERAALTPRLTDPRIMLGTMGYMAPEQLLGVEVDGRADVFALGAVLYEMAVGSWKR</sequence>
<keyword evidence="3 7" id="KW-0418">Kinase</keyword>
<dbReference type="AlphaFoldDB" id="A0A538U2U0"/>
<gene>
    <name evidence="7" type="ORF">E6K80_09220</name>
</gene>
<evidence type="ECO:0000256" key="5">
    <source>
        <dbReference type="PROSITE-ProRule" id="PRU10141"/>
    </source>
</evidence>
<dbReference type="InterPro" id="IPR008271">
    <property type="entry name" value="Ser/Thr_kinase_AS"/>
</dbReference>
<keyword evidence="1" id="KW-0808">Transferase</keyword>
<dbReference type="InterPro" id="IPR000719">
    <property type="entry name" value="Prot_kinase_dom"/>
</dbReference>
<evidence type="ECO:0000256" key="2">
    <source>
        <dbReference type="ARBA" id="ARBA00022741"/>
    </source>
</evidence>
<organism evidence="7 8">
    <name type="scientific">Eiseniibacteriota bacterium</name>
    <dbReference type="NCBI Taxonomy" id="2212470"/>
    <lineage>
        <taxon>Bacteria</taxon>
        <taxon>Candidatus Eiseniibacteriota</taxon>
    </lineage>
</organism>
<dbReference type="Pfam" id="PF00069">
    <property type="entry name" value="Pkinase"/>
    <property type="match status" value="1"/>
</dbReference>
<dbReference type="InterPro" id="IPR011009">
    <property type="entry name" value="Kinase-like_dom_sf"/>
</dbReference>
<keyword evidence="4 5" id="KW-0067">ATP-binding</keyword>
<dbReference type="EMBL" id="VBPA01000226">
    <property type="protein sequence ID" value="TMQ70207.1"/>
    <property type="molecule type" value="Genomic_DNA"/>
</dbReference>
<dbReference type="PROSITE" id="PS00107">
    <property type="entry name" value="PROTEIN_KINASE_ATP"/>
    <property type="match status" value="1"/>
</dbReference>
<dbReference type="PROSITE" id="PS00108">
    <property type="entry name" value="PROTEIN_KINASE_ST"/>
    <property type="match status" value="1"/>
</dbReference>
<accession>A0A538U2U0</accession>
<evidence type="ECO:0000256" key="4">
    <source>
        <dbReference type="ARBA" id="ARBA00022840"/>
    </source>
</evidence>
<comment type="caution">
    <text evidence="7">The sequence shown here is derived from an EMBL/GenBank/DDBJ whole genome shotgun (WGS) entry which is preliminary data.</text>
</comment>
<evidence type="ECO:0000313" key="7">
    <source>
        <dbReference type="EMBL" id="TMQ70207.1"/>
    </source>
</evidence>
<dbReference type="PANTHER" id="PTHR43289:SF34">
    <property type="entry name" value="SERINE_THREONINE-PROTEIN KINASE YBDM-RELATED"/>
    <property type="match status" value="1"/>
</dbReference>
<dbReference type="PANTHER" id="PTHR43289">
    <property type="entry name" value="MITOGEN-ACTIVATED PROTEIN KINASE KINASE KINASE 20-RELATED"/>
    <property type="match status" value="1"/>
</dbReference>
<dbReference type="PROSITE" id="PS50011">
    <property type="entry name" value="PROTEIN_KINASE_DOM"/>
    <property type="match status" value="1"/>
</dbReference>
<dbReference type="Gene3D" id="3.30.200.20">
    <property type="entry name" value="Phosphorylase Kinase, domain 1"/>
    <property type="match status" value="1"/>
</dbReference>
<dbReference type="GO" id="GO:0005524">
    <property type="term" value="F:ATP binding"/>
    <property type="evidence" value="ECO:0007669"/>
    <property type="project" value="UniProtKB-UniRule"/>
</dbReference>
<protein>
    <submittedName>
        <fullName evidence="7">Serine/threonine protein kinase</fullName>
    </submittedName>
</protein>